<dbReference type="InterPro" id="IPR012132">
    <property type="entry name" value="GMC_OxRdtase"/>
</dbReference>
<dbReference type="PANTHER" id="PTHR11552:SF147">
    <property type="entry name" value="CHOLINE DEHYDROGENASE, MITOCHONDRIAL"/>
    <property type="match status" value="1"/>
</dbReference>
<dbReference type="SUPFAM" id="SSF51905">
    <property type="entry name" value="FAD/NAD(P)-binding domain"/>
    <property type="match status" value="1"/>
</dbReference>
<dbReference type="Pfam" id="PF05199">
    <property type="entry name" value="GMC_oxred_C"/>
    <property type="match status" value="1"/>
</dbReference>
<accession>A0AAW9TUT9</accession>
<evidence type="ECO:0000256" key="1">
    <source>
        <dbReference type="ARBA" id="ARBA00010790"/>
    </source>
</evidence>
<comment type="similarity">
    <text evidence="1">Belongs to the GMC oxidoreductase family.</text>
</comment>
<feature type="domain" description="Glucose-methanol-choline oxidoreductase C-terminal" evidence="2">
    <location>
        <begin position="7"/>
        <end position="67"/>
    </location>
</feature>
<dbReference type="Proteomes" id="UP000429484">
    <property type="component" value="Unassembled WGS sequence"/>
</dbReference>
<reference evidence="3 4" key="1">
    <citation type="journal article" date="2013" name="Genome Biol.">
        <title>Comparative genomics of the core and accessory genomes of 48 Sinorhizobium strains comprising five genospecies.</title>
        <authorList>
            <person name="Sugawara M."/>
            <person name="Epstein B."/>
            <person name="Badgley B.D."/>
            <person name="Unno T."/>
            <person name="Xu L."/>
            <person name="Reese J."/>
            <person name="Gyaneshwar P."/>
            <person name="Denny R."/>
            <person name="Mudge J."/>
            <person name="Bharti A.K."/>
            <person name="Farmer A.D."/>
            <person name="May G.D."/>
            <person name="Woodward J.E."/>
            <person name="Medigue C."/>
            <person name="Vallenet D."/>
            <person name="Lajus A."/>
            <person name="Rouy Z."/>
            <person name="Martinez-Vaz B."/>
            <person name="Tiffin P."/>
            <person name="Young N.D."/>
            <person name="Sadowsky M.J."/>
        </authorList>
    </citation>
    <scope>NUCLEOTIDE SEQUENCE [LARGE SCALE GENOMIC DNA]</scope>
    <source>
        <strain evidence="3 4">N6B1</strain>
    </source>
</reference>
<gene>
    <name evidence="3" type="ORF">GHK53_18505</name>
</gene>
<dbReference type="InterPro" id="IPR007867">
    <property type="entry name" value="GMC_OxRtase_C"/>
</dbReference>
<dbReference type="Gene3D" id="3.50.50.60">
    <property type="entry name" value="FAD/NAD(P)-binding domain"/>
    <property type="match status" value="1"/>
</dbReference>
<evidence type="ECO:0000313" key="3">
    <source>
        <dbReference type="EMBL" id="MQW34740.1"/>
    </source>
</evidence>
<sequence length="78" mass="8185">MGQQNCAVRLVSITSSHQARMGADGDPMAALDARMRVRVIERLRVADMSAVPDINAGNTNAPATMLGNRCAGFILGTA</sequence>
<evidence type="ECO:0000313" key="4">
    <source>
        <dbReference type="Proteomes" id="UP000429484"/>
    </source>
</evidence>
<dbReference type="PANTHER" id="PTHR11552">
    <property type="entry name" value="GLUCOSE-METHANOL-CHOLINE GMC OXIDOREDUCTASE"/>
    <property type="match status" value="1"/>
</dbReference>
<proteinExistence type="inferred from homology"/>
<dbReference type="GO" id="GO:0050660">
    <property type="term" value="F:flavin adenine dinucleotide binding"/>
    <property type="evidence" value="ECO:0007669"/>
    <property type="project" value="InterPro"/>
</dbReference>
<dbReference type="EMBL" id="WISR01000154">
    <property type="protein sequence ID" value="MQW34740.1"/>
    <property type="molecule type" value="Genomic_DNA"/>
</dbReference>
<organism evidence="3 4">
    <name type="scientific">Rhizobium meliloti</name>
    <name type="common">Ensifer meliloti</name>
    <name type="synonym">Sinorhizobium meliloti</name>
    <dbReference type="NCBI Taxonomy" id="382"/>
    <lineage>
        <taxon>Bacteria</taxon>
        <taxon>Pseudomonadati</taxon>
        <taxon>Pseudomonadota</taxon>
        <taxon>Alphaproteobacteria</taxon>
        <taxon>Hyphomicrobiales</taxon>
        <taxon>Rhizobiaceae</taxon>
        <taxon>Sinorhizobium/Ensifer group</taxon>
        <taxon>Sinorhizobium</taxon>
    </lineage>
</organism>
<name>A0AAW9TUT9_RHIML</name>
<evidence type="ECO:0000259" key="2">
    <source>
        <dbReference type="Pfam" id="PF05199"/>
    </source>
</evidence>
<dbReference type="InterPro" id="IPR036188">
    <property type="entry name" value="FAD/NAD-bd_sf"/>
</dbReference>
<dbReference type="AlphaFoldDB" id="A0AAW9TUT9"/>
<comment type="caution">
    <text evidence="3">The sequence shown here is derived from an EMBL/GenBank/DDBJ whole genome shotgun (WGS) entry which is preliminary data.</text>
</comment>
<dbReference type="GO" id="GO:0016614">
    <property type="term" value="F:oxidoreductase activity, acting on CH-OH group of donors"/>
    <property type="evidence" value="ECO:0007669"/>
    <property type="project" value="InterPro"/>
</dbReference>
<protein>
    <submittedName>
        <fullName evidence="3">Choline dehydrogenase</fullName>
    </submittedName>
</protein>